<feature type="region of interest" description="Disordered" evidence="1">
    <location>
        <begin position="1"/>
        <end position="28"/>
    </location>
</feature>
<dbReference type="Proteomes" id="UP000324222">
    <property type="component" value="Unassembled WGS sequence"/>
</dbReference>
<feature type="region of interest" description="Disordered" evidence="1">
    <location>
        <begin position="48"/>
        <end position="107"/>
    </location>
</feature>
<evidence type="ECO:0000313" key="2">
    <source>
        <dbReference type="EMBL" id="MPC40088.1"/>
    </source>
</evidence>
<dbReference type="AlphaFoldDB" id="A0A5B7F4M6"/>
<evidence type="ECO:0000256" key="1">
    <source>
        <dbReference type="SAM" id="MobiDB-lite"/>
    </source>
</evidence>
<comment type="caution">
    <text evidence="2">The sequence shown here is derived from an EMBL/GenBank/DDBJ whole genome shotgun (WGS) entry which is preliminary data.</text>
</comment>
<organism evidence="2 3">
    <name type="scientific">Portunus trituberculatus</name>
    <name type="common">Swimming crab</name>
    <name type="synonym">Neptunus trituberculatus</name>
    <dbReference type="NCBI Taxonomy" id="210409"/>
    <lineage>
        <taxon>Eukaryota</taxon>
        <taxon>Metazoa</taxon>
        <taxon>Ecdysozoa</taxon>
        <taxon>Arthropoda</taxon>
        <taxon>Crustacea</taxon>
        <taxon>Multicrustacea</taxon>
        <taxon>Malacostraca</taxon>
        <taxon>Eumalacostraca</taxon>
        <taxon>Eucarida</taxon>
        <taxon>Decapoda</taxon>
        <taxon>Pleocyemata</taxon>
        <taxon>Brachyura</taxon>
        <taxon>Eubrachyura</taxon>
        <taxon>Portunoidea</taxon>
        <taxon>Portunidae</taxon>
        <taxon>Portuninae</taxon>
        <taxon>Portunus</taxon>
    </lineage>
</organism>
<reference evidence="2 3" key="1">
    <citation type="submission" date="2019-05" db="EMBL/GenBank/DDBJ databases">
        <title>Another draft genome of Portunus trituberculatus and its Hox gene families provides insights of decapod evolution.</title>
        <authorList>
            <person name="Jeong J.-H."/>
            <person name="Song I."/>
            <person name="Kim S."/>
            <person name="Choi T."/>
            <person name="Kim D."/>
            <person name="Ryu S."/>
            <person name="Kim W."/>
        </authorList>
    </citation>
    <scope>NUCLEOTIDE SEQUENCE [LARGE SCALE GENOMIC DNA]</scope>
    <source>
        <tissue evidence="2">Muscle</tissue>
    </source>
</reference>
<evidence type="ECO:0000313" key="3">
    <source>
        <dbReference type="Proteomes" id="UP000324222"/>
    </source>
</evidence>
<protein>
    <submittedName>
        <fullName evidence="2">Uncharacterized protein</fullName>
    </submittedName>
</protein>
<name>A0A5B7F4M6_PORTR</name>
<keyword evidence="3" id="KW-1185">Reference proteome</keyword>
<gene>
    <name evidence="2" type="ORF">E2C01_033642</name>
</gene>
<dbReference type="EMBL" id="VSRR010004575">
    <property type="protein sequence ID" value="MPC40088.1"/>
    <property type="molecule type" value="Genomic_DNA"/>
</dbReference>
<proteinExistence type="predicted"/>
<sequence length="119" mass="13213">MADQRQNILQSQVFPTQQQIPASRPRSLASIPTAVRMLVPTTTIYATTERRSNPNRQNALHRRSLQSPMRSLDDGMASRAPLMAQQPHAMTSRAPQSSARIPLMTPRSALIRIPTESAV</sequence>
<feature type="compositionally biased region" description="Polar residues" evidence="1">
    <location>
        <begin position="1"/>
        <end position="21"/>
    </location>
</feature>
<accession>A0A5B7F4M6</accession>